<dbReference type="HOGENOM" id="CLU_3127346_0_0_1"/>
<evidence type="ECO:0000313" key="2">
    <source>
        <dbReference type="EMBL" id="AES87477.1"/>
    </source>
</evidence>
<protein>
    <submittedName>
        <fullName evidence="2 3">Uncharacterized protein</fullName>
    </submittedName>
</protein>
<evidence type="ECO:0000256" key="1">
    <source>
        <dbReference type="SAM" id="MobiDB-lite"/>
    </source>
</evidence>
<accession>G7JIA1</accession>
<dbReference type="Proteomes" id="UP000002051">
    <property type="component" value="Chromosome 4"/>
</dbReference>
<reference evidence="3" key="3">
    <citation type="submission" date="2015-04" db="UniProtKB">
        <authorList>
            <consortium name="EnsemblPlants"/>
        </authorList>
    </citation>
    <scope>IDENTIFICATION</scope>
    <source>
        <strain evidence="3">cv. Jemalong A17</strain>
    </source>
</reference>
<dbReference type="AlphaFoldDB" id="G7JIA1"/>
<sequence>MLTPKSFIELLISQYESNEQRTTTENQTTPHKTTNNTPPHLDDEIAKKKT</sequence>
<reference evidence="2 4" key="2">
    <citation type="journal article" date="2014" name="BMC Genomics">
        <title>An improved genome release (version Mt4.0) for the model legume Medicago truncatula.</title>
        <authorList>
            <person name="Tang H."/>
            <person name="Krishnakumar V."/>
            <person name="Bidwell S."/>
            <person name="Rosen B."/>
            <person name="Chan A."/>
            <person name="Zhou S."/>
            <person name="Gentzbittel L."/>
            <person name="Childs K.L."/>
            <person name="Yandell M."/>
            <person name="Gundlach H."/>
            <person name="Mayer K.F."/>
            <person name="Schwartz D.C."/>
            <person name="Town C.D."/>
        </authorList>
    </citation>
    <scope>GENOME REANNOTATION</scope>
    <source>
        <strain evidence="3 4">cv. Jemalong A17</strain>
    </source>
</reference>
<keyword evidence="4" id="KW-1185">Reference proteome</keyword>
<reference evidence="2 4" key="1">
    <citation type="journal article" date="2011" name="Nature">
        <title>The Medicago genome provides insight into the evolution of rhizobial symbioses.</title>
        <authorList>
            <person name="Young N.D."/>
            <person name="Debelle F."/>
            <person name="Oldroyd G.E."/>
            <person name="Geurts R."/>
            <person name="Cannon S.B."/>
            <person name="Udvardi M.K."/>
            <person name="Benedito V.A."/>
            <person name="Mayer K.F."/>
            <person name="Gouzy J."/>
            <person name="Schoof H."/>
            <person name="Van de Peer Y."/>
            <person name="Proost S."/>
            <person name="Cook D.R."/>
            <person name="Meyers B.C."/>
            <person name="Spannagl M."/>
            <person name="Cheung F."/>
            <person name="De Mita S."/>
            <person name="Krishnakumar V."/>
            <person name="Gundlach H."/>
            <person name="Zhou S."/>
            <person name="Mudge J."/>
            <person name="Bharti A.K."/>
            <person name="Murray J.D."/>
            <person name="Naoumkina M.A."/>
            <person name="Rosen B."/>
            <person name="Silverstein K.A."/>
            <person name="Tang H."/>
            <person name="Rombauts S."/>
            <person name="Zhao P.X."/>
            <person name="Zhou P."/>
            <person name="Barbe V."/>
            <person name="Bardou P."/>
            <person name="Bechner M."/>
            <person name="Bellec A."/>
            <person name="Berger A."/>
            <person name="Berges H."/>
            <person name="Bidwell S."/>
            <person name="Bisseling T."/>
            <person name="Choisne N."/>
            <person name="Couloux A."/>
            <person name="Denny R."/>
            <person name="Deshpande S."/>
            <person name="Dai X."/>
            <person name="Doyle J.J."/>
            <person name="Dudez A.M."/>
            <person name="Farmer A.D."/>
            <person name="Fouteau S."/>
            <person name="Franken C."/>
            <person name="Gibelin C."/>
            <person name="Gish J."/>
            <person name="Goldstein S."/>
            <person name="Gonzalez A.J."/>
            <person name="Green P.J."/>
            <person name="Hallab A."/>
            <person name="Hartog M."/>
            <person name="Hua A."/>
            <person name="Humphray S.J."/>
            <person name="Jeong D.H."/>
            <person name="Jing Y."/>
            <person name="Jocker A."/>
            <person name="Kenton S.M."/>
            <person name="Kim D.J."/>
            <person name="Klee K."/>
            <person name="Lai H."/>
            <person name="Lang C."/>
            <person name="Lin S."/>
            <person name="Macmil S.L."/>
            <person name="Magdelenat G."/>
            <person name="Matthews L."/>
            <person name="McCorrison J."/>
            <person name="Monaghan E.L."/>
            <person name="Mun J.H."/>
            <person name="Najar F.Z."/>
            <person name="Nicholson C."/>
            <person name="Noirot C."/>
            <person name="O'Bleness M."/>
            <person name="Paule C.R."/>
            <person name="Poulain J."/>
            <person name="Prion F."/>
            <person name="Qin B."/>
            <person name="Qu C."/>
            <person name="Retzel E.F."/>
            <person name="Riddle C."/>
            <person name="Sallet E."/>
            <person name="Samain S."/>
            <person name="Samson N."/>
            <person name="Sanders I."/>
            <person name="Saurat O."/>
            <person name="Scarpelli C."/>
            <person name="Schiex T."/>
            <person name="Segurens B."/>
            <person name="Severin A.J."/>
            <person name="Sherrier D.J."/>
            <person name="Shi R."/>
            <person name="Sims S."/>
            <person name="Singer S.R."/>
            <person name="Sinharoy S."/>
            <person name="Sterck L."/>
            <person name="Viollet A."/>
            <person name="Wang B.B."/>
            <person name="Wang K."/>
            <person name="Wang M."/>
            <person name="Wang X."/>
            <person name="Warfsmann J."/>
            <person name="Weissenbach J."/>
            <person name="White D.D."/>
            <person name="White J.D."/>
            <person name="Wiley G.B."/>
            <person name="Wincker P."/>
            <person name="Xing Y."/>
            <person name="Yang L."/>
            <person name="Yao Z."/>
            <person name="Ying F."/>
            <person name="Zhai J."/>
            <person name="Zhou L."/>
            <person name="Zuber A."/>
            <person name="Denarie J."/>
            <person name="Dixon R.A."/>
            <person name="May G.D."/>
            <person name="Schwartz D.C."/>
            <person name="Rogers J."/>
            <person name="Quetier F."/>
            <person name="Town C.D."/>
            <person name="Roe B.A."/>
        </authorList>
    </citation>
    <scope>NUCLEOTIDE SEQUENCE [LARGE SCALE GENOMIC DNA]</scope>
    <source>
        <strain evidence="2">A17</strain>
        <strain evidence="3 4">cv. Jemalong A17</strain>
    </source>
</reference>
<dbReference type="EMBL" id="CM001220">
    <property type="protein sequence ID" value="AES87477.1"/>
    <property type="molecule type" value="Genomic_DNA"/>
</dbReference>
<dbReference type="EnsemblPlants" id="AES87477">
    <property type="protein sequence ID" value="AES87477"/>
    <property type="gene ID" value="MTR_4g028020"/>
</dbReference>
<evidence type="ECO:0000313" key="3">
    <source>
        <dbReference type="EnsemblPlants" id="AES87477"/>
    </source>
</evidence>
<feature type="compositionally biased region" description="Low complexity" evidence="1">
    <location>
        <begin position="20"/>
        <end position="39"/>
    </location>
</feature>
<feature type="region of interest" description="Disordered" evidence="1">
    <location>
        <begin position="16"/>
        <end position="50"/>
    </location>
</feature>
<gene>
    <name evidence="2" type="ordered locus">MTR_4g028020</name>
</gene>
<proteinExistence type="predicted"/>
<organism evidence="2 4">
    <name type="scientific">Medicago truncatula</name>
    <name type="common">Barrel medic</name>
    <name type="synonym">Medicago tribuloides</name>
    <dbReference type="NCBI Taxonomy" id="3880"/>
    <lineage>
        <taxon>Eukaryota</taxon>
        <taxon>Viridiplantae</taxon>
        <taxon>Streptophyta</taxon>
        <taxon>Embryophyta</taxon>
        <taxon>Tracheophyta</taxon>
        <taxon>Spermatophyta</taxon>
        <taxon>Magnoliopsida</taxon>
        <taxon>eudicotyledons</taxon>
        <taxon>Gunneridae</taxon>
        <taxon>Pentapetalae</taxon>
        <taxon>rosids</taxon>
        <taxon>fabids</taxon>
        <taxon>Fabales</taxon>
        <taxon>Fabaceae</taxon>
        <taxon>Papilionoideae</taxon>
        <taxon>50 kb inversion clade</taxon>
        <taxon>NPAAA clade</taxon>
        <taxon>Hologalegina</taxon>
        <taxon>IRL clade</taxon>
        <taxon>Trifolieae</taxon>
        <taxon>Medicago</taxon>
    </lineage>
</organism>
<evidence type="ECO:0000313" key="4">
    <source>
        <dbReference type="Proteomes" id="UP000002051"/>
    </source>
</evidence>
<feature type="compositionally biased region" description="Basic and acidic residues" evidence="1">
    <location>
        <begin position="40"/>
        <end position="50"/>
    </location>
</feature>
<dbReference type="PaxDb" id="3880-AES87477"/>
<name>G7JIA1_MEDTR</name>